<organism evidence="11 12">
    <name type="scientific">Candidatus Roizmanbacteria bacterium RIFCSPLOWO2_01_FULL_37_16</name>
    <dbReference type="NCBI Taxonomy" id="1802058"/>
    <lineage>
        <taxon>Bacteria</taxon>
        <taxon>Candidatus Roizmaniibacteriota</taxon>
    </lineage>
</organism>
<dbReference type="GO" id="GO:0016114">
    <property type="term" value="P:terpenoid biosynthetic process"/>
    <property type="evidence" value="ECO:0007669"/>
    <property type="project" value="TreeGrafter"/>
</dbReference>
<keyword evidence="8" id="KW-0414">Isoprene biosynthesis</keyword>
<name>A0A1F7INC0_9BACT</name>
<dbReference type="InterPro" id="IPR001048">
    <property type="entry name" value="Asp/Glu/Uridylate_kinase"/>
</dbReference>
<evidence type="ECO:0000256" key="6">
    <source>
        <dbReference type="ARBA" id="ARBA00022777"/>
    </source>
</evidence>
<keyword evidence="5" id="KW-0547">Nucleotide-binding</keyword>
<gene>
    <name evidence="11" type="ORF">A3B40_05190</name>
</gene>
<dbReference type="GO" id="GO:0005524">
    <property type="term" value="F:ATP binding"/>
    <property type="evidence" value="ECO:0007669"/>
    <property type="project" value="UniProtKB-KW"/>
</dbReference>
<dbReference type="Gene3D" id="3.40.1160.10">
    <property type="entry name" value="Acetylglutamate kinase-like"/>
    <property type="match status" value="1"/>
</dbReference>
<evidence type="ECO:0000256" key="9">
    <source>
        <dbReference type="ARBA" id="ARBA00049063"/>
    </source>
</evidence>
<evidence type="ECO:0000256" key="2">
    <source>
        <dbReference type="ARBA" id="ARBA00012908"/>
    </source>
</evidence>
<evidence type="ECO:0000256" key="1">
    <source>
        <dbReference type="ARBA" id="ARBA00010540"/>
    </source>
</evidence>
<dbReference type="SUPFAM" id="SSF53633">
    <property type="entry name" value="Carbamate kinase-like"/>
    <property type="match status" value="1"/>
</dbReference>
<accession>A0A1F7INC0</accession>
<keyword evidence="6" id="KW-0418">Kinase</keyword>
<evidence type="ECO:0000256" key="8">
    <source>
        <dbReference type="ARBA" id="ARBA00023229"/>
    </source>
</evidence>
<dbReference type="GO" id="GO:0016301">
    <property type="term" value="F:kinase activity"/>
    <property type="evidence" value="ECO:0007669"/>
    <property type="project" value="UniProtKB-KW"/>
</dbReference>
<dbReference type="InterPro" id="IPR036393">
    <property type="entry name" value="AceGlu_kinase-like_sf"/>
</dbReference>
<evidence type="ECO:0000313" key="12">
    <source>
        <dbReference type="Proteomes" id="UP000178040"/>
    </source>
</evidence>
<keyword evidence="4" id="KW-0808">Transferase</keyword>
<evidence type="ECO:0000256" key="7">
    <source>
        <dbReference type="ARBA" id="ARBA00022840"/>
    </source>
</evidence>
<protein>
    <recommendedName>
        <fullName evidence="3">Isopentenyl phosphate kinase</fullName>
        <ecNumber evidence="2">2.7.4.26</ecNumber>
    </recommendedName>
</protein>
<sequence>IIGNGAGSFAHYPAVKFNMKEGIKNEKQKTGFCEVQSAATKLNRIIVEALLKKKVKAISLNPSSMIISKNGKIKDFFIKPIIGLISLGITPVIYGDIVYDEQLGSKIYSTEQLLSEIAIRLKKAGFLIEKIIHNGITKGVLDSNKNLIPTITLKNIKVVKKFLNGARGYDVTGGMMHKVVECLKLKKQGIKSLIINGTAEKDLLTNALLGNKVVGTMIN</sequence>
<dbReference type="EC" id="2.7.4.26" evidence="2"/>
<evidence type="ECO:0000259" key="10">
    <source>
        <dbReference type="Pfam" id="PF00696"/>
    </source>
</evidence>
<dbReference type="GO" id="GO:0102043">
    <property type="term" value="F:isopentenyl phosphate kinase activity"/>
    <property type="evidence" value="ECO:0007669"/>
    <property type="project" value="UniProtKB-EC"/>
</dbReference>
<dbReference type="GO" id="GO:0005829">
    <property type="term" value="C:cytosol"/>
    <property type="evidence" value="ECO:0007669"/>
    <property type="project" value="TreeGrafter"/>
</dbReference>
<comment type="catalytic activity">
    <reaction evidence="9">
        <text>isopentenyl phosphate + ATP = isopentenyl diphosphate + ADP</text>
        <dbReference type="Rhea" id="RHEA:33963"/>
        <dbReference type="ChEBI" id="CHEBI:30616"/>
        <dbReference type="ChEBI" id="CHEBI:65078"/>
        <dbReference type="ChEBI" id="CHEBI:128769"/>
        <dbReference type="ChEBI" id="CHEBI:456216"/>
        <dbReference type="EC" id="2.7.4.26"/>
    </reaction>
</comment>
<dbReference type="InterPro" id="IPR024192">
    <property type="entry name" value="Fosfomycin_R_FomA-type"/>
</dbReference>
<evidence type="ECO:0000256" key="5">
    <source>
        <dbReference type="ARBA" id="ARBA00022741"/>
    </source>
</evidence>
<proteinExistence type="inferred from homology"/>
<comment type="caution">
    <text evidence="11">The sequence shown here is derived from an EMBL/GenBank/DDBJ whole genome shotgun (WGS) entry which is preliminary data.</text>
</comment>
<dbReference type="AlphaFoldDB" id="A0A1F7INC0"/>
<dbReference type="PANTHER" id="PTHR43654">
    <property type="entry name" value="GLUTAMATE 5-KINASE"/>
    <property type="match status" value="1"/>
</dbReference>
<evidence type="ECO:0000256" key="3">
    <source>
        <dbReference type="ARBA" id="ARBA00017267"/>
    </source>
</evidence>
<feature type="domain" description="Aspartate/glutamate/uridylate kinase" evidence="10">
    <location>
        <begin position="2"/>
        <end position="196"/>
    </location>
</feature>
<feature type="non-terminal residue" evidence="11">
    <location>
        <position position="1"/>
    </location>
</feature>
<dbReference type="NCBIfam" id="NF040647">
    <property type="entry name" value="IPPK_Arch"/>
    <property type="match status" value="1"/>
</dbReference>
<comment type="similarity">
    <text evidence="1">Belongs to the isopentenyl phosphate kinase family.</text>
</comment>
<dbReference type="Proteomes" id="UP000178040">
    <property type="component" value="Unassembled WGS sequence"/>
</dbReference>
<dbReference type="EMBL" id="MGAI01000021">
    <property type="protein sequence ID" value="OGK44811.1"/>
    <property type="molecule type" value="Genomic_DNA"/>
</dbReference>
<keyword evidence="7" id="KW-0067">ATP-binding</keyword>
<dbReference type="Pfam" id="PF00696">
    <property type="entry name" value="AA_kinase"/>
    <property type="match status" value="1"/>
</dbReference>
<dbReference type="PANTHER" id="PTHR43654:SF1">
    <property type="entry name" value="ISOPENTENYL PHOSPHATE KINASE"/>
    <property type="match status" value="1"/>
</dbReference>
<evidence type="ECO:0000313" key="11">
    <source>
        <dbReference type="EMBL" id="OGK44811.1"/>
    </source>
</evidence>
<evidence type="ECO:0000256" key="4">
    <source>
        <dbReference type="ARBA" id="ARBA00022679"/>
    </source>
</evidence>
<reference evidence="11 12" key="1">
    <citation type="journal article" date="2016" name="Nat. Commun.">
        <title>Thousands of microbial genomes shed light on interconnected biogeochemical processes in an aquifer system.</title>
        <authorList>
            <person name="Anantharaman K."/>
            <person name="Brown C.T."/>
            <person name="Hug L.A."/>
            <person name="Sharon I."/>
            <person name="Castelle C.J."/>
            <person name="Probst A.J."/>
            <person name="Thomas B.C."/>
            <person name="Singh A."/>
            <person name="Wilkins M.J."/>
            <person name="Karaoz U."/>
            <person name="Brodie E.L."/>
            <person name="Williams K.H."/>
            <person name="Hubbard S.S."/>
            <person name="Banfield J.F."/>
        </authorList>
    </citation>
    <scope>NUCLEOTIDE SEQUENCE [LARGE SCALE GENOMIC DNA]</scope>
</reference>